<dbReference type="GO" id="GO:0002181">
    <property type="term" value="P:cytoplasmic translation"/>
    <property type="evidence" value="ECO:0007669"/>
    <property type="project" value="TreeGrafter"/>
</dbReference>
<evidence type="ECO:0000256" key="1">
    <source>
        <dbReference type="ARBA" id="ARBA00009892"/>
    </source>
</evidence>
<name>A0A7J7L674_9MAGN</name>
<evidence type="ECO:0000256" key="4">
    <source>
        <dbReference type="ARBA" id="ARBA00022691"/>
    </source>
</evidence>
<dbReference type="EMBL" id="JACGCM010002614">
    <property type="protein sequence ID" value="KAF6138107.1"/>
    <property type="molecule type" value="Genomic_DNA"/>
</dbReference>
<dbReference type="Proteomes" id="UP000541444">
    <property type="component" value="Unassembled WGS sequence"/>
</dbReference>
<dbReference type="SUPFAM" id="SSF52467">
    <property type="entry name" value="DHS-like NAD/FAD-binding domain"/>
    <property type="match status" value="1"/>
</dbReference>
<keyword evidence="2" id="KW-0489">Methyltransferase</keyword>
<reference evidence="7 8" key="1">
    <citation type="journal article" date="2020" name="IScience">
        <title>Genome Sequencing of the Endangered Kingdonia uniflora (Circaeasteraceae, Ranunculales) Reveals Potential Mechanisms of Evolutionary Specialization.</title>
        <authorList>
            <person name="Sun Y."/>
            <person name="Deng T."/>
            <person name="Zhang A."/>
            <person name="Moore M.J."/>
            <person name="Landis J.B."/>
            <person name="Lin N."/>
            <person name="Zhang H."/>
            <person name="Zhang X."/>
            <person name="Huang J."/>
            <person name="Zhang X."/>
            <person name="Sun H."/>
            <person name="Wang H."/>
        </authorList>
    </citation>
    <scope>NUCLEOTIDE SEQUENCE [LARGE SCALE GENOMIC DNA]</scope>
    <source>
        <strain evidence="7">TB1705</strain>
        <tissue evidence="7">Leaf</tissue>
    </source>
</reference>
<evidence type="ECO:0000256" key="3">
    <source>
        <dbReference type="ARBA" id="ARBA00022679"/>
    </source>
</evidence>
<organism evidence="7 8">
    <name type="scientific">Kingdonia uniflora</name>
    <dbReference type="NCBI Taxonomy" id="39325"/>
    <lineage>
        <taxon>Eukaryota</taxon>
        <taxon>Viridiplantae</taxon>
        <taxon>Streptophyta</taxon>
        <taxon>Embryophyta</taxon>
        <taxon>Tracheophyta</taxon>
        <taxon>Spermatophyta</taxon>
        <taxon>Magnoliopsida</taxon>
        <taxon>Ranunculales</taxon>
        <taxon>Circaeasteraceae</taxon>
        <taxon>Kingdonia</taxon>
    </lineage>
</organism>
<protein>
    <recommendedName>
        <fullName evidence="6">Ribosomal RNA methyltransferase FtsJ domain-containing protein</fullName>
    </recommendedName>
</protein>
<dbReference type="InterPro" id="IPR029035">
    <property type="entry name" value="DHS-like_NAD/FAD-binding_dom"/>
</dbReference>
<dbReference type="Gene3D" id="3.40.50.150">
    <property type="entry name" value="Vaccinia Virus protein VP39"/>
    <property type="match status" value="1"/>
</dbReference>
<evidence type="ECO:0000313" key="8">
    <source>
        <dbReference type="Proteomes" id="UP000541444"/>
    </source>
</evidence>
<sequence>MSKVVLDSEDNIHDATDLDSLDEDYYNEESAAACDEEHNSGDDFDFEDDIVEISSKQQNDIANFYAFKWFFPITRKLESGPEQLTLYLPAKLSPDRRDDDLSLIVSIDLHAMAPIKGVIQVQGDITNARTAEVSQLILAGLTIATHVLREGGKFIVKIFRGKDTSHKYCQLKLFFSVVTFAKPKGSRNSSIKAFAVCENYSPPEGFNPKDLHHLLEKVGTPSGADDLDCSGGWLEGPNKVYIPFLACEDLSGYDSGRSYPLPTIVEGCSYQSLDPVQPPIAPPHSRALEMKKASHGIQELSLILDYYLLSQFVFKDYELKNKECEDTWLSLRELQNELMRESMHVGSLEGQVKEKSRWFSSLSDLTNKFKMLKMEHTRLSAEALEYKKYIKDVTKMTSTIQSASKYIYTYNASDPVLLSLSELEKDHKALMFKFIEGAKERKTVTKNKKNKENRAKLIAPCTLGRTSMPIITCHKLAEERGVTDEEIGRVEPYIPVRTKKDKTIQYPDVIVDIRAMNGEAVYACPKKMGMIILGGGLPKHHIYNANMFCNGADYAIFINTAQEFDGQHDGGYGCAQNIGGGYGCTPPFESLVKVARIRQKRGYKDQWPWGIKIYMDDSGKYQGDAVLSYEDSSAAHSFRGFYNNHDLRGYKINVAIAEKSAPRDPSSIGHGFNEWNVFHPLEKPQKRLRTFSILQLALHV</sequence>
<comment type="similarity">
    <text evidence="1">Belongs to the deoxyhypusine synthase family.</text>
</comment>
<proteinExistence type="inferred from homology"/>
<dbReference type="InterPro" id="IPR029063">
    <property type="entry name" value="SAM-dependent_MTases_sf"/>
</dbReference>
<dbReference type="Pfam" id="PF01728">
    <property type="entry name" value="FtsJ"/>
    <property type="match status" value="1"/>
</dbReference>
<dbReference type="GO" id="GO:0030488">
    <property type="term" value="P:tRNA methylation"/>
    <property type="evidence" value="ECO:0007669"/>
    <property type="project" value="TreeGrafter"/>
</dbReference>
<keyword evidence="3" id="KW-0808">Transferase</keyword>
<dbReference type="AlphaFoldDB" id="A0A7J7L674"/>
<dbReference type="SUPFAM" id="SSF53335">
    <property type="entry name" value="S-adenosyl-L-methionine-dependent methyltransferases"/>
    <property type="match status" value="1"/>
</dbReference>
<accession>A0A7J7L674</accession>
<dbReference type="InterPro" id="IPR002773">
    <property type="entry name" value="Deoxyhypusine_synthase"/>
</dbReference>
<evidence type="ECO:0000256" key="2">
    <source>
        <dbReference type="ARBA" id="ARBA00022603"/>
    </source>
</evidence>
<feature type="domain" description="Ribosomal RNA methyltransferase FtsJ" evidence="6">
    <location>
        <begin position="134"/>
        <end position="200"/>
    </location>
</feature>
<evidence type="ECO:0000313" key="7">
    <source>
        <dbReference type="EMBL" id="KAF6138107.1"/>
    </source>
</evidence>
<dbReference type="GO" id="GO:0008175">
    <property type="term" value="F:tRNA methyltransferase activity"/>
    <property type="evidence" value="ECO:0007669"/>
    <property type="project" value="TreeGrafter"/>
</dbReference>
<feature type="compositionally biased region" description="Acidic residues" evidence="5">
    <location>
        <begin position="17"/>
        <end position="27"/>
    </location>
</feature>
<dbReference type="PANTHER" id="PTHR10920">
    <property type="entry name" value="RIBOSOMAL RNA METHYLTRANSFERASE"/>
    <property type="match status" value="1"/>
</dbReference>
<dbReference type="InterPro" id="IPR002877">
    <property type="entry name" value="RNA_MeTrfase_FtsJ_dom"/>
</dbReference>
<dbReference type="GO" id="GO:0005737">
    <property type="term" value="C:cytoplasm"/>
    <property type="evidence" value="ECO:0007669"/>
    <property type="project" value="TreeGrafter"/>
</dbReference>
<gene>
    <name evidence="7" type="ORF">GIB67_033521</name>
</gene>
<dbReference type="InterPro" id="IPR050082">
    <property type="entry name" value="RNA_methyltr_RlmE"/>
</dbReference>
<dbReference type="InterPro" id="IPR036982">
    <property type="entry name" value="Deoxyhypusine_synthase_sf"/>
</dbReference>
<evidence type="ECO:0000259" key="6">
    <source>
        <dbReference type="Pfam" id="PF01728"/>
    </source>
</evidence>
<dbReference type="Gene3D" id="3.40.910.10">
    <property type="entry name" value="Deoxyhypusine synthase"/>
    <property type="match status" value="1"/>
</dbReference>
<dbReference type="Pfam" id="PF01916">
    <property type="entry name" value="DS"/>
    <property type="match status" value="1"/>
</dbReference>
<evidence type="ECO:0000256" key="5">
    <source>
        <dbReference type="SAM" id="MobiDB-lite"/>
    </source>
</evidence>
<dbReference type="OrthoDB" id="1297232at2759"/>
<dbReference type="PANTHER" id="PTHR10920:SF12">
    <property type="entry name" value="TRNA (CYTIDINE(32)_GUANOSINE(34)-2'-O)-METHYLTRANSFERASE-RELATED"/>
    <property type="match status" value="1"/>
</dbReference>
<feature type="region of interest" description="Disordered" evidence="5">
    <location>
        <begin position="1"/>
        <end position="40"/>
    </location>
</feature>
<comment type="caution">
    <text evidence="7">The sequence shown here is derived from an EMBL/GenBank/DDBJ whole genome shotgun (WGS) entry which is preliminary data.</text>
</comment>
<keyword evidence="8" id="KW-1185">Reference proteome</keyword>
<keyword evidence="4" id="KW-0949">S-adenosyl-L-methionine</keyword>